<dbReference type="Gene3D" id="1.10.357.10">
    <property type="entry name" value="Tetracycline Repressor, domain 2"/>
    <property type="match status" value="1"/>
</dbReference>
<dbReference type="Pfam" id="PF14278">
    <property type="entry name" value="TetR_C_8"/>
    <property type="match status" value="1"/>
</dbReference>
<dbReference type="InterPro" id="IPR039532">
    <property type="entry name" value="TetR_C_Firmicutes"/>
</dbReference>
<evidence type="ECO:0000256" key="1">
    <source>
        <dbReference type="ARBA" id="ARBA00023125"/>
    </source>
</evidence>
<evidence type="ECO:0000313" key="5">
    <source>
        <dbReference type="Proteomes" id="UP001230220"/>
    </source>
</evidence>
<comment type="caution">
    <text evidence="4">The sequence shown here is derived from an EMBL/GenBank/DDBJ whole genome shotgun (WGS) entry which is preliminary data.</text>
</comment>
<feature type="domain" description="HTH tetR-type" evidence="3">
    <location>
        <begin position="7"/>
        <end position="67"/>
    </location>
</feature>
<sequence>MADRRNRKTKNAIIEAFLNIVEKKDISKITILELCDKADISRGTFYLHYQDIYELYSEIESDTLVEIGELFDKSLMNRKPIYYADFLEKTAEYLLDHKRIAKLFLNEKTSFTFLKRVKFYFVDKEIKGKDDKEDTYENTSYQVAYKAAGIVGVLQQWVETGMQLSPKDLSKLIRI</sequence>
<name>A0ABU0E706_9FIRM</name>
<dbReference type="InterPro" id="IPR001647">
    <property type="entry name" value="HTH_TetR"/>
</dbReference>
<evidence type="ECO:0000313" key="4">
    <source>
        <dbReference type="EMBL" id="MDQ0362650.1"/>
    </source>
</evidence>
<dbReference type="InterPro" id="IPR009057">
    <property type="entry name" value="Homeodomain-like_sf"/>
</dbReference>
<protein>
    <submittedName>
        <fullName evidence="4">AcrR family transcriptional regulator</fullName>
    </submittedName>
</protein>
<feature type="DNA-binding region" description="H-T-H motif" evidence="2">
    <location>
        <begin position="30"/>
        <end position="49"/>
    </location>
</feature>
<organism evidence="4 5">
    <name type="scientific">Breznakia pachnodae</name>
    <dbReference type="NCBI Taxonomy" id="265178"/>
    <lineage>
        <taxon>Bacteria</taxon>
        <taxon>Bacillati</taxon>
        <taxon>Bacillota</taxon>
        <taxon>Erysipelotrichia</taxon>
        <taxon>Erysipelotrichales</taxon>
        <taxon>Erysipelotrichaceae</taxon>
        <taxon>Breznakia</taxon>
    </lineage>
</organism>
<evidence type="ECO:0000256" key="2">
    <source>
        <dbReference type="PROSITE-ProRule" id="PRU00335"/>
    </source>
</evidence>
<evidence type="ECO:0000259" key="3">
    <source>
        <dbReference type="PROSITE" id="PS50977"/>
    </source>
</evidence>
<reference evidence="4 5" key="1">
    <citation type="submission" date="2023-07" db="EMBL/GenBank/DDBJ databases">
        <title>Genomic Encyclopedia of Type Strains, Phase IV (KMG-IV): sequencing the most valuable type-strain genomes for metagenomic binning, comparative biology and taxonomic classification.</title>
        <authorList>
            <person name="Goeker M."/>
        </authorList>
    </citation>
    <scope>NUCLEOTIDE SEQUENCE [LARGE SCALE GENOMIC DNA]</scope>
    <source>
        <strain evidence="4 5">DSM 16784</strain>
    </source>
</reference>
<keyword evidence="1 2" id="KW-0238">DNA-binding</keyword>
<dbReference type="PANTHER" id="PTHR43479">
    <property type="entry name" value="ACREF/ENVCD OPERON REPRESSOR-RELATED"/>
    <property type="match status" value="1"/>
</dbReference>
<dbReference type="PANTHER" id="PTHR43479:SF7">
    <property type="entry name" value="TETR-FAMILY TRANSCRIPTIONAL REGULATOR"/>
    <property type="match status" value="1"/>
</dbReference>
<dbReference type="EMBL" id="JAUSUR010000007">
    <property type="protein sequence ID" value="MDQ0362650.1"/>
    <property type="molecule type" value="Genomic_DNA"/>
</dbReference>
<dbReference type="PROSITE" id="PS50977">
    <property type="entry name" value="HTH_TETR_2"/>
    <property type="match status" value="1"/>
</dbReference>
<accession>A0ABU0E706</accession>
<dbReference type="InterPro" id="IPR050624">
    <property type="entry name" value="HTH-type_Tx_Regulator"/>
</dbReference>
<gene>
    <name evidence="4" type="ORF">J2S15_003404</name>
</gene>
<proteinExistence type="predicted"/>
<dbReference type="RefSeq" id="WP_307410452.1">
    <property type="nucleotide sequence ID" value="NZ_JAUSUR010000007.1"/>
</dbReference>
<keyword evidence="5" id="KW-1185">Reference proteome</keyword>
<dbReference type="Proteomes" id="UP001230220">
    <property type="component" value="Unassembled WGS sequence"/>
</dbReference>
<dbReference type="SUPFAM" id="SSF46689">
    <property type="entry name" value="Homeodomain-like"/>
    <property type="match status" value="1"/>
</dbReference>